<evidence type="ECO:0000256" key="1">
    <source>
        <dbReference type="SAM" id="MobiDB-lite"/>
    </source>
</evidence>
<feature type="region of interest" description="Disordered" evidence="1">
    <location>
        <begin position="822"/>
        <end position="841"/>
    </location>
</feature>
<reference evidence="2" key="2">
    <citation type="submission" date="2021-03" db="UniProtKB">
        <authorList>
            <consortium name="EnsemblPlants"/>
        </authorList>
    </citation>
    <scope>IDENTIFICATION</scope>
</reference>
<dbReference type="Pfam" id="PF12043">
    <property type="entry name" value="DUF3527"/>
    <property type="match status" value="2"/>
</dbReference>
<evidence type="ECO:0000313" key="2">
    <source>
        <dbReference type="EnsemblPlants" id="AUR62043659-RA:cds"/>
    </source>
</evidence>
<dbReference type="RefSeq" id="XP_021738008.1">
    <property type="nucleotide sequence ID" value="XM_021882316.1"/>
</dbReference>
<feature type="region of interest" description="Disordered" evidence="1">
    <location>
        <begin position="1"/>
        <end position="41"/>
    </location>
</feature>
<feature type="region of interest" description="Disordered" evidence="1">
    <location>
        <begin position="392"/>
        <end position="411"/>
    </location>
</feature>
<dbReference type="Proteomes" id="UP000596660">
    <property type="component" value="Unplaced"/>
</dbReference>
<dbReference type="AlphaFoldDB" id="A0A803NC45"/>
<dbReference type="Gramene" id="AUR62043659-RA">
    <property type="protein sequence ID" value="AUR62043659-RA:cds"/>
    <property type="gene ID" value="AUR62043659"/>
</dbReference>
<feature type="region of interest" description="Disordered" evidence="1">
    <location>
        <begin position="200"/>
        <end position="231"/>
    </location>
</feature>
<dbReference type="OrthoDB" id="1898655at2759"/>
<name>A0A803NC45_CHEQI</name>
<reference evidence="2" key="1">
    <citation type="journal article" date="2017" name="Nature">
        <title>The genome of Chenopodium quinoa.</title>
        <authorList>
            <person name="Jarvis D.E."/>
            <person name="Ho Y.S."/>
            <person name="Lightfoot D.J."/>
            <person name="Schmoeckel S.M."/>
            <person name="Li B."/>
            <person name="Borm T.J.A."/>
            <person name="Ohyanagi H."/>
            <person name="Mineta K."/>
            <person name="Michell C.T."/>
            <person name="Saber N."/>
            <person name="Kharbatia N.M."/>
            <person name="Rupper R.R."/>
            <person name="Sharp A.R."/>
            <person name="Dally N."/>
            <person name="Boughton B.A."/>
            <person name="Woo Y.H."/>
            <person name="Gao G."/>
            <person name="Schijlen E.G.W.M."/>
            <person name="Guo X."/>
            <person name="Momin A.A."/>
            <person name="Negrao S."/>
            <person name="Al-Babili S."/>
            <person name="Gehring C."/>
            <person name="Roessner U."/>
            <person name="Jung C."/>
            <person name="Murphy K."/>
            <person name="Arold S.T."/>
            <person name="Gojobori T."/>
            <person name="van der Linden C.G."/>
            <person name="van Loo E.N."/>
            <person name="Jellen E.N."/>
            <person name="Maughan P.J."/>
            <person name="Tester M."/>
        </authorList>
    </citation>
    <scope>NUCLEOTIDE SEQUENCE [LARGE SCALE GENOMIC DNA]</scope>
    <source>
        <strain evidence="2">cv. PI 614886</strain>
    </source>
</reference>
<sequence length="841" mass="93953">MPPRALSRSESSALSNDNQHGLENRKNTRQHQTWRFAREKPLSPRASQGLKFKDKVVKVENSIRPPHSDLPLEFVKDVNNEFVVRTKFSNNQQLPQGRNGTSKEELVKYMSKVPGFLQRGEKLQDNAFNIGVLDWGRLEKWTHKHEKTLVSERKSRHGAGNGSSSAMANNDALFRCREQPSISNSNTAHAADFSTVGKRHCRNKLNHPGLQTSSITNIDQKQETSKNDTTTIQDDVSKFSKCKDKYSSHDDCVLIGKSLSSSSNYDHEILKPMGRKVSNSDGEALKFSDNIGGHRIDTPEQYISGNQESIVLILPKDFSGSASSGVHNRASLDGKSAAHNWGSFSDIFSVDEIHPDESLSDITHSCPINHIVETETELDMKLDMLVKAQGLESPVNSSDMPSHATEKSATSTSFEMSADSLRHWRFSFDISRMTKSLSFRERSVQPPISSTYVSAKSGPAKPGFSSYTEPQNRNKANLSGRAKASPFKRLLDPLLKSKFANQLNEKSNDLRMKPPIPIQVSENEKCEATTIKALLHLSDKSGLPLFKFVVEINNEIFASTVKNFSTLDKDDISWLYTFYSLSRFRKRSGGWKNPRVKPSGFGYNVVGKMKVSEPYFPCWCNQEFREKNMVKESVLYSVDMSKEDAATSEFTISRELAATVVNLPGTVGKCSNYDWFPDFEHEKLGNVAVILPGADHSLPREGVPSSLINRWRTGGLCDCGGWDIGCKLRILTDKWQHYKDLQAPCDLYDQGDAKQRRPFFSLIPLRDGLFSVEFDAKISSLQAFSISVALINSLNPAHSANTTEQVESKPEFGRVKASMAIRNEGPEKHAPHPPLSPVGRV</sequence>
<dbReference type="GeneID" id="110704512"/>
<dbReference type="InterPro" id="IPR021916">
    <property type="entry name" value="DUF3527"/>
</dbReference>
<keyword evidence="3" id="KW-1185">Reference proteome</keyword>
<feature type="compositionally biased region" description="Polar residues" evidence="1">
    <location>
        <begin position="209"/>
        <end position="219"/>
    </location>
</feature>
<dbReference type="EnsemblPlants" id="AUR62043659-RA">
    <property type="protein sequence ID" value="AUR62043659-RA:cds"/>
    <property type="gene ID" value="AUR62043659"/>
</dbReference>
<dbReference type="OMA" id="NQCAFSN"/>
<feature type="compositionally biased region" description="Pro residues" evidence="1">
    <location>
        <begin position="832"/>
        <end position="841"/>
    </location>
</feature>
<feature type="compositionally biased region" description="Polar residues" evidence="1">
    <location>
        <begin position="465"/>
        <end position="477"/>
    </location>
</feature>
<dbReference type="RefSeq" id="XP_021738002.1">
    <property type="nucleotide sequence ID" value="XM_021882310.1"/>
</dbReference>
<feature type="compositionally biased region" description="Low complexity" evidence="1">
    <location>
        <begin position="1"/>
        <end position="15"/>
    </location>
</feature>
<feature type="region of interest" description="Disordered" evidence="1">
    <location>
        <begin position="448"/>
        <end position="480"/>
    </location>
</feature>
<dbReference type="PANTHER" id="PTHR31390">
    <property type="entry name" value="EXPRESSED PROTEIN"/>
    <property type="match status" value="1"/>
</dbReference>
<organism evidence="2 3">
    <name type="scientific">Chenopodium quinoa</name>
    <name type="common">Quinoa</name>
    <dbReference type="NCBI Taxonomy" id="63459"/>
    <lineage>
        <taxon>Eukaryota</taxon>
        <taxon>Viridiplantae</taxon>
        <taxon>Streptophyta</taxon>
        <taxon>Embryophyta</taxon>
        <taxon>Tracheophyta</taxon>
        <taxon>Spermatophyta</taxon>
        <taxon>Magnoliopsida</taxon>
        <taxon>eudicotyledons</taxon>
        <taxon>Gunneridae</taxon>
        <taxon>Pentapetalae</taxon>
        <taxon>Caryophyllales</taxon>
        <taxon>Chenopodiaceae</taxon>
        <taxon>Chenopodioideae</taxon>
        <taxon>Atripliceae</taxon>
        <taxon>Chenopodium</taxon>
    </lineage>
</organism>
<proteinExistence type="predicted"/>
<gene>
    <name evidence="2" type="primary">LOC110704512</name>
</gene>
<accession>A0A803NC45</accession>
<dbReference type="PANTHER" id="PTHR31390:SF12">
    <property type="entry name" value="PUTATIVE (DUF3527)-RELATED"/>
    <property type="match status" value="1"/>
</dbReference>
<dbReference type="KEGG" id="cqi:110704512"/>
<protein>
    <submittedName>
        <fullName evidence="2">Uncharacterized protein</fullName>
    </submittedName>
</protein>
<evidence type="ECO:0000313" key="3">
    <source>
        <dbReference type="Proteomes" id="UP000596660"/>
    </source>
</evidence>